<evidence type="ECO:0000256" key="3">
    <source>
        <dbReference type="ARBA" id="ARBA00022989"/>
    </source>
</evidence>
<keyword evidence="5 7" id="KW-0807">Transducer</keyword>
<keyword evidence="4" id="KW-0472">Membrane</keyword>
<dbReference type="SMART" id="SM00304">
    <property type="entry name" value="HAMP"/>
    <property type="match status" value="2"/>
</dbReference>
<dbReference type="STRING" id="351348.Maqu_3269"/>
<dbReference type="InterPro" id="IPR004089">
    <property type="entry name" value="MCPsignal_dom"/>
</dbReference>
<evidence type="ECO:0000256" key="4">
    <source>
        <dbReference type="ARBA" id="ARBA00023136"/>
    </source>
</evidence>
<dbReference type="GO" id="GO:0006935">
    <property type="term" value="P:chemotaxis"/>
    <property type="evidence" value="ECO:0007669"/>
    <property type="project" value="UniProtKB-ARBA"/>
</dbReference>
<dbReference type="PANTHER" id="PTHR32089">
    <property type="entry name" value="METHYL-ACCEPTING CHEMOTAXIS PROTEIN MCPB"/>
    <property type="match status" value="1"/>
</dbReference>
<evidence type="ECO:0000256" key="5">
    <source>
        <dbReference type="ARBA" id="ARBA00023224"/>
    </source>
</evidence>
<name>A1U5S1_MARN8</name>
<dbReference type="CDD" id="cd11386">
    <property type="entry name" value="MCP_signal"/>
    <property type="match status" value="1"/>
</dbReference>
<reference evidence="11" key="1">
    <citation type="journal article" date="2011" name="Appl. Environ. Microbiol.">
        <title>Genomic potential of Marinobacter aquaeolei, a biogeochemical 'opportunitroph'.</title>
        <authorList>
            <person name="Singer E."/>
            <person name="Webb E.A."/>
            <person name="Nelson W.C."/>
            <person name="Heidelberg J.F."/>
            <person name="Ivanova N."/>
            <person name="Pati A."/>
            <person name="Edwards K.J."/>
        </authorList>
    </citation>
    <scope>NUCLEOTIDE SEQUENCE [LARGE SCALE GENOMIC DNA]</scope>
    <source>
        <strain evidence="11">ATCC 700491 / DSM 11845 / VT8</strain>
    </source>
</reference>
<dbReference type="Proteomes" id="UP000000998">
    <property type="component" value="Chromosome"/>
</dbReference>
<protein>
    <submittedName>
        <fullName evidence="10">Methyl-accepting chemotaxis sensory transducer</fullName>
    </submittedName>
</protein>
<accession>A1U5S1</accession>
<evidence type="ECO:0000256" key="2">
    <source>
        <dbReference type="ARBA" id="ARBA00022692"/>
    </source>
</evidence>
<evidence type="ECO:0000259" key="9">
    <source>
        <dbReference type="PROSITE" id="PS50885"/>
    </source>
</evidence>
<dbReference type="Pfam" id="PF00672">
    <property type="entry name" value="HAMP"/>
    <property type="match status" value="1"/>
</dbReference>
<comment type="subcellular location">
    <subcellularLocation>
        <location evidence="1">Membrane</location>
        <topology evidence="1">Multi-pass membrane protein</topology>
    </subcellularLocation>
</comment>
<dbReference type="InterPro" id="IPR003660">
    <property type="entry name" value="HAMP_dom"/>
</dbReference>
<dbReference type="PROSITE" id="PS50111">
    <property type="entry name" value="CHEMOTAXIS_TRANSDUC_2"/>
    <property type="match status" value="1"/>
</dbReference>
<dbReference type="InterPro" id="IPR013587">
    <property type="entry name" value="Nitrate/nitrite_sensing"/>
</dbReference>
<evidence type="ECO:0000256" key="1">
    <source>
        <dbReference type="ARBA" id="ARBA00004141"/>
    </source>
</evidence>
<dbReference type="SMART" id="SM00283">
    <property type="entry name" value="MA"/>
    <property type="match status" value="1"/>
</dbReference>
<dbReference type="eggNOG" id="COG0840">
    <property type="taxonomic scope" value="Bacteria"/>
</dbReference>
<dbReference type="Gene3D" id="1.10.287.950">
    <property type="entry name" value="Methyl-accepting chemotaxis protein"/>
    <property type="match status" value="1"/>
</dbReference>
<evidence type="ECO:0000256" key="7">
    <source>
        <dbReference type="PROSITE-ProRule" id="PRU00284"/>
    </source>
</evidence>
<dbReference type="PROSITE" id="PS50885">
    <property type="entry name" value="HAMP"/>
    <property type="match status" value="1"/>
</dbReference>
<keyword evidence="2" id="KW-0812">Transmembrane</keyword>
<comment type="similarity">
    <text evidence="6">Belongs to the methyl-accepting chemotaxis (MCP) protein family.</text>
</comment>
<dbReference type="PANTHER" id="PTHR32089:SF119">
    <property type="entry name" value="METHYL-ACCEPTING CHEMOTAXIS PROTEIN CTPL"/>
    <property type="match status" value="1"/>
</dbReference>
<proteinExistence type="inferred from homology"/>
<feature type="domain" description="HAMP" evidence="9">
    <location>
        <begin position="267"/>
        <end position="320"/>
    </location>
</feature>
<dbReference type="AlphaFoldDB" id="A1U5S1"/>
<keyword evidence="3" id="KW-1133">Transmembrane helix</keyword>
<dbReference type="GO" id="GO:0007165">
    <property type="term" value="P:signal transduction"/>
    <property type="evidence" value="ECO:0007669"/>
    <property type="project" value="UniProtKB-KW"/>
</dbReference>
<dbReference type="EMBL" id="CP000514">
    <property type="protein sequence ID" value="ABM20340.1"/>
    <property type="molecule type" value="Genomic_DNA"/>
</dbReference>
<dbReference type="Pfam" id="PF00015">
    <property type="entry name" value="MCPsignal"/>
    <property type="match status" value="1"/>
</dbReference>
<dbReference type="HOGENOM" id="CLU_000445_107_27_6"/>
<gene>
    <name evidence="10" type="ordered locus">Maqu_3269</name>
</gene>
<organism evidence="10 11">
    <name type="scientific">Marinobacter nauticus (strain ATCC 700491 / DSM 11845 / VT8)</name>
    <name type="common">Marinobacter aquaeolei</name>
    <dbReference type="NCBI Taxonomy" id="351348"/>
    <lineage>
        <taxon>Bacteria</taxon>
        <taxon>Pseudomonadati</taxon>
        <taxon>Pseudomonadota</taxon>
        <taxon>Gammaproteobacteria</taxon>
        <taxon>Pseudomonadales</taxon>
        <taxon>Marinobacteraceae</taxon>
        <taxon>Marinobacter</taxon>
    </lineage>
</organism>
<evidence type="ECO:0000313" key="11">
    <source>
        <dbReference type="Proteomes" id="UP000000998"/>
    </source>
</evidence>
<evidence type="ECO:0000313" key="10">
    <source>
        <dbReference type="EMBL" id="ABM20340.1"/>
    </source>
</evidence>
<dbReference type="KEGG" id="maq:Maqu_3269"/>
<dbReference type="FunFam" id="1.10.287.950:FF:000001">
    <property type="entry name" value="Methyl-accepting chemotaxis sensory transducer"/>
    <property type="match status" value="1"/>
</dbReference>
<dbReference type="SUPFAM" id="SSF58104">
    <property type="entry name" value="Methyl-accepting chemotaxis protein (MCP) signaling domain"/>
    <property type="match status" value="1"/>
</dbReference>
<dbReference type="Pfam" id="PF08376">
    <property type="entry name" value="NIT"/>
    <property type="match status" value="1"/>
</dbReference>
<dbReference type="GO" id="GO:0016020">
    <property type="term" value="C:membrane"/>
    <property type="evidence" value="ECO:0007669"/>
    <property type="project" value="UniProtKB-SubCell"/>
</dbReference>
<sequence length="605" mass="65153">MSSAVAAAPGISLKSQLPFQRKSVDDEVSQLKPILSDALSSDRGEAVRRNLERLSSALGGLQQIRAKVDRQQLTPESVVSEYNRITEAFIRAVRRIASQTNSPALNDMLAFKGYLLEAQESAGIERAIVASALAGNTYDRKTAIRHIPRVTEQTNALQNANFNAWQDVERLIPEFKASRQNQAVESIQQGFLETGRMDGLELSAEEWFDMASERIGEVSKMLKTAGTLTHDFAEEQESAAFASMSVSVVASLLVLLFSGALSFTIVRGLNAQVGSLMSAISRVGKHLDLSARSKVLAKDELGDMAVSFNKTMDKFEKVIERVSQTSTELASSAEETSAISEQTSQTMQKQQADTEQLAAAINEMTASILEVAKNSELARESAGQAETNANQGQDIVSKAINAINSLEESVDKSATAIDNLARNTNEIGTVLDVIRSLADQTNLLALNAAIEAARAGEHGRGFAVVADEVRSLARKTQDSTEEIEDIIKKVREGAGVVVDLIKQSQEQSKEAVMRSEASGAALESIGLSSSRIVNMNAEIASATEQQSCVCEEVNKTITSINQSFDETTQGSEQAALASVNLASMATDLQTLVSEFTMSERSATSR</sequence>
<evidence type="ECO:0000256" key="6">
    <source>
        <dbReference type="ARBA" id="ARBA00029447"/>
    </source>
</evidence>
<evidence type="ECO:0000259" key="8">
    <source>
        <dbReference type="PROSITE" id="PS50111"/>
    </source>
</evidence>
<feature type="domain" description="Methyl-accepting transducer" evidence="8">
    <location>
        <begin position="325"/>
        <end position="561"/>
    </location>
</feature>